<keyword evidence="2" id="KW-1185">Reference proteome</keyword>
<organism evidence="1 2">
    <name type="scientific">Plasmodium relictum</name>
    <dbReference type="NCBI Taxonomy" id="85471"/>
    <lineage>
        <taxon>Eukaryota</taxon>
        <taxon>Sar</taxon>
        <taxon>Alveolata</taxon>
        <taxon>Apicomplexa</taxon>
        <taxon>Aconoidasida</taxon>
        <taxon>Haemosporida</taxon>
        <taxon>Plasmodiidae</taxon>
        <taxon>Plasmodium</taxon>
        <taxon>Plasmodium (Haemamoeba)</taxon>
    </lineage>
</organism>
<dbReference type="GeneID" id="39738587"/>
<proteinExistence type="predicted"/>
<reference evidence="1 2" key="1">
    <citation type="submission" date="2015-04" db="EMBL/GenBank/DDBJ databases">
        <authorList>
            <consortium name="Pathogen Informatics"/>
        </authorList>
    </citation>
    <scope>NUCLEOTIDE SEQUENCE [LARGE SCALE GENOMIC DNA]</scope>
    <source>
        <strain evidence="1 2">SGS1</strain>
    </source>
</reference>
<dbReference type="Proteomes" id="UP000220158">
    <property type="component" value="Chromosome 14"/>
</dbReference>
<dbReference type="KEGG" id="prel:PRELSG_1415600"/>
<accession>A0A1J1HAK7</accession>
<dbReference type="EMBL" id="LN835309">
    <property type="protein sequence ID" value="CRH02427.1"/>
    <property type="molecule type" value="Genomic_DNA"/>
</dbReference>
<dbReference type="OMA" id="NCKYAYI"/>
<evidence type="ECO:0000313" key="2">
    <source>
        <dbReference type="Proteomes" id="UP000220158"/>
    </source>
</evidence>
<dbReference type="VEuPathDB" id="PlasmoDB:PRELSG_1415600"/>
<protein>
    <submittedName>
        <fullName evidence="1">Uncharacterized protein</fullName>
    </submittedName>
</protein>
<gene>
    <name evidence="1" type="ORF">PRELSG_1415600</name>
</gene>
<dbReference type="RefSeq" id="XP_028534947.1">
    <property type="nucleotide sequence ID" value="XM_028679210.1"/>
</dbReference>
<dbReference type="AlphaFoldDB" id="A0A1J1HAK7"/>
<dbReference type="OrthoDB" id="371247at2759"/>
<name>A0A1J1HAK7_PLARL</name>
<sequence length="157" mass="18647">MKEKNIIKENLNIEEQMCSNEDDKEKENMITLRGFNLSYKKKLEKLKTIDKIDNNKKIIKLILEDVQINPKVIMQKLINILKEKTVLNGIIEINNQMYKVKYKEVIPDDHILFPEDISNIVNCKHSYIGILKISKYTQKCTFNEKSLQIWQNEPMDF</sequence>
<evidence type="ECO:0000313" key="1">
    <source>
        <dbReference type="EMBL" id="CRH02427.1"/>
    </source>
</evidence>